<keyword evidence="2 8" id="KW-0963">Cytoplasm</keyword>
<feature type="active site" evidence="8">
    <location>
        <position position="48"/>
    </location>
</feature>
<dbReference type="Pfam" id="PF07977">
    <property type="entry name" value="FabA"/>
    <property type="match status" value="1"/>
</dbReference>
<reference evidence="9 10" key="1">
    <citation type="journal article" date="2015" name="Microbiome">
        <title>Genomic resolution of linkages in carbon, nitrogen, and sulfur cycling among widespread estuary sediment bacteria.</title>
        <authorList>
            <person name="Baker B.J."/>
            <person name="Lazar C.S."/>
            <person name="Teske A.P."/>
            <person name="Dick G.J."/>
        </authorList>
    </citation>
    <scope>NUCLEOTIDE SEQUENCE [LARGE SCALE GENOMIC DNA]</scope>
    <source>
        <strain evidence="9">DG_56</strain>
    </source>
</reference>
<evidence type="ECO:0000256" key="7">
    <source>
        <dbReference type="ARBA" id="ARBA00025049"/>
    </source>
</evidence>
<comment type="caution">
    <text evidence="9">The sequence shown here is derived from an EMBL/GenBank/DDBJ whole genome shotgun (WGS) entry which is preliminary data.</text>
</comment>
<dbReference type="Proteomes" id="UP000052020">
    <property type="component" value="Unassembled WGS sequence"/>
</dbReference>
<keyword evidence="5 8" id="KW-0443">Lipid metabolism</keyword>
<evidence type="ECO:0000256" key="4">
    <source>
        <dbReference type="ARBA" id="ARBA00022556"/>
    </source>
</evidence>
<dbReference type="PANTHER" id="PTHR30272:SF1">
    <property type="entry name" value="3-HYDROXYACYL-[ACYL-CARRIER-PROTEIN] DEHYDRATASE"/>
    <property type="match status" value="1"/>
</dbReference>
<dbReference type="GO" id="GO:0005737">
    <property type="term" value="C:cytoplasm"/>
    <property type="evidence" value="ECO:0007669"/>
    <property type="project" value="UniProtKB-SubCell"/>
</dbReference>
<dbReference type="EMBL" id="LIZY01000044">
    <property type="protein sequence ID" value="KPJ64073.1"/>
    <property type="molecule type" value="Genomic_DNA"/>
</dbReference>
<organism evidence="9 10">
    <name type="scientific">candidate division KD3-62 bacterium DG_56</name>
    <dbReference type="NCBI Taxonomy" id="1704032"/>
    <lineage>
        <taxon>Bacteria</taxon>
        <taxon>candidate division KD3-62</taxon>
    </lineage>
</organism>
<sequence length="157" mass="17118">MLDINDIQSILQHRYPFLLVDRVLEIEPGRRAVGLKNVTVNEAYFTGHFPGRPIMPGVLIVEAMAQVGGILLLASTGNEGKTALFGGMDKVRFRKPVVPGDQLITEVTIERTRGDIGKVRVEGRVDGQVVAEGEYLFVLMKPEDEGQPAMVGTTSEG</sequence>
<evidence type="ECO:0000256" key="6">
    <source>
        <dbReference type="ARBA" id="ARBA00023239"/>
    </source>
</evidence>
<comment type="function">
    <text evidence="7 8">Involved in unsaturated fatty acids biosynthesis. Catalyzes the dehydration of short chain beta-hydroxyacyl-ACPs and long chain saturated and unsaturated beta-hydroxyacyl-ACPs.</text>
</comment>
<dbReference type="NCBIfam" id="TIGR01750">
    <property type="entry name" value="fabZ"/>
    <property type="match status" value="1"/>
</dbReference>
<dbReference type="PATRIC" id="fig|1704032.3.peg.279"/>
<accession>A0A0S7XPU7</accession>
<keyword evidence="6 8" id="KW-0456">Lyase</keyword>
<comment type="subcellular location">
    <subcellularLocation>
        <location evidence="1 8">Cytoplasm</location>
    </subcellularLocation>
</comment>
<dbReference type="EC" id="4.2.1.59" evidence="8"/>
<dbReference type="AlphaFoldDB" id="A0A0S7XPU7"/>
<name>A0A0S7XPU7_9BACT</name>
<comment type="similarity">
    <text evidence="8">Belongs to the thioester dehydratase family. FabZ subfamily.</text>
</comment>
<keyword evidence="4 8" id="KW-0441">Lipid A biosynthesis</keyword>
<dbReference type="GO" id="GO:0009245">
    <property type="term" value="P:lipid A biosynthetic process"/>
    <property type="evidence" value="ECO:0007669"/>
    <property type="project" value="UniProtKB-UniRule"/>
</dbReference>
<dbReference type="InterPro" id="IPR010084">
    <property type="entry name" value="FabZ"/>
</dbReference>
<dbReference type="SUPFAM" id="SSF54637">
    <property type="entry name" value="Thioesterase/thiol ester dehydrase-isomerase"/>
    <property type="match status" value="1"/>
</dbReference>
<dbReference type="PANTHER" id="PTHR30272">
    <property type="entry name" value="3-HYDROXYACYL-[ACYL-CARRIER-PROTEIN] DEHYDRATASE"/>
    <property type="match status" value="1"/>
</dbReference>
<dbReference type="GO" id="GO:0006633">
    <property type="term" value="P:fatty acid biosynthetic process"/>
    <property type="evidence" value="ECO:0007669"/>
    <property type="project" value="UniProtKB-UniRule"/>
</dbReference>
<dbReference type="CDD" id="cd01288">
    <property type="entry name" value="FabZ"/>
    <property type="match status" value="1"/>
</dbReference>
<comment type="catalytic activity">
    <reaction evidence="8">
        <text>a (3R)-hydroxyacyl-[ACP] = a (2E)-enoyl-[ACP] + H2O</text>
        <dbReference type="Rhea" id="RHEA:13097"/>
        <dbReference type="Rhea" id="RHEA-COMP:9925"/>
        <dbReference type="Rhea" id="RHEA-COMP:9945"/>
        <dbReference type="ChEBI" id="CHEBI:15377"/>
        <dbReference type="ChEBI" id="CHEBI:78784"/>
        <dbReference type="ChEBI" id="CHEBI:78827"/>
        <dbReference type="EC" id="4.2.1.59"/>
    </reaction>
</comment>
<proteinExistence type="inferred from homology"/>
<dbReference type="InterPro" id="IPR029069">
    <property type="entry name" value="HotDog_dom_sf"/>
</dbReference>
<evidence type="ECO:0000256" key="3">
    <source>
        <dbReference type="ARBA" id="ARBA00022516"/>
    </source>
</evidence>
<protein>
    <recommendedName>
        <fullName evidence="8">3-hydroxyacyl-[acyl-carrier-protein] dehydratase FabZ</fullName>
        <ecNumber evidence="8">4.2.1.59</ecNumber>
    </recommendedName>
    <alternativeName>
        <fullName evidence="8">(3R)-hydroxymyristoyl-[acyl-carrier-protein] dehydratase</fullName>
        <shortName evidence="8">(3R)-hydroxymyristoyl-ACP dehydrase</shortName>
    </alternativeName>
    <alternativeName>
        <fullName evidence="8">Beta-hydroxyacyl-ACP dehydratase</fullName>
    </alternativeName>
</protein>
<dbReference type="HAMAP" id="MF_00406">
    <property type="entry name" value="FabZ"/>
    <property type="match status" value="1"/>
</dbReference>
<evidence type="ECO:0000313" key="9">
    <source>
        <dbReference type="EMBL" id="KPJ64073.1"/>
    </source>
</evidence>
<evidence type="ECO:0000256" key="1">
    <source>
        <dbReference type="ARBA" id="ARBA00004496"/>
    </source>
</evidence>
<keyword evidence="3 8" id="KW-0444">Lipid biosynthesis</keyword>
<dbReference type="GO" id="GO:0019171">
    <property type="term" value="F:(3R)-hydroxyacyl-[acyl-carrier-protein] dehydratase activity"/>
    <property type="evidence" value="ECO:0007669"/>
    <property type="project" value="UniProtKB-EC"/>
</dbReference>
<dbReference type="InterPro" id="IPR013114">
    <property type="entry name" value="FabA_FabZ"/>
</dbReference>
<evidence type="ECO:0000256" key="8">
    <source>
        <dbReference type="HAMAP-Rule" id="MF_00406"/>
    </source>
</evidence>
<evidence type="ECO:0000256" key="2">
    <source>
        <dbReference type="ARBA" id="ARBA00022490"/>
    </source>
</evidence>
<evidence type="ECO:0000313" key="10">
    <source>
        <dbReference type="Proteomes" id="UP000052020"/>
    </source>
</evidence>
<dbReference type="Gene3D" id="3.10.129.10">
    <property type="entry name" value="Hotdog Thioesterase"/>
    <property type="match status" value="1"/>
</dbReference>
<evidence type="ECO:0000256" key="5">
    <source>
        <dbReference type="ARBA" id="ARBA00023098"/>
    </source>
</evidence>
<dbReference type="GO" id="GO:0016020">
    <property type="term" value="C:membrane"/>
    <property type="evidence" value="ECO:0007669"/>
    <property type="project" value="GOC"/>
</dbReference>
<dbReference type="NCBIfam" id="NF000582">
    <property type="entry name" value="PRK00006.1"/>
    <property type="match status" value="1"/>
</dbReference>
<gene>
    <name evidence="8" type="primary">fabZ</name>
    <name evidence="9" type="ORF">AMK68_02435</name>
</gene>
<dbReference type="FunFam" id="3.10.129.10:FF:000001">
    <property type="entry name" value="3-hydroxyacyl-[acyl-carrier-protein] dehydratase FabZ"/>
    <property type="match status" value="1"/>
</dbReference>